<dbReference type="HOGENOM" id="CLU_062177_0_0_9"/>
<dbReference type="Gene3D" id="1.10.10.10">
    <property type="entry name" value="Winged helix-like DNA-binding domain superfamily/Winged helix DNA-binding domain"/>
    <property type="match status" value="1"/>
</dbReference>
<feature type="domain" description="OmpR/PhoB-type" evidence="3">
    <location>
        <begin position="1"/>
        <end position="93"/>
    </location>
</feature>
<dbReference type="InterPro" id="IPR036388">
    <property type="entry name" value="WH-like_DNA-bd_sf"/>
</dbReference>
<evidence type="ECO:0000313" key="5">
    <source>
        <dbReference type="Proteomes" id="UP000006053"/>
    </source>
</evidence>
<dbReference type="AlphaFoldDB" id="I4A4T3"/>
<evidence type="ECO:0000256" key="2">
    <source>
        <dbReference type="PROSITE-ProRule" id="PRU01091"/>
    </source>
</evidence>
<dbReference type="GO" id="GO:0003677">
    <property type="term" value="F:DNA binding"/>
    <property type="evidence" value="ECO:0007669"/>
    <property type="project" value="UniProtKB-UniRule"/>
</dbReference>
<sequence>MDQIDFDQGSLTVTWAGRSISLLPKEYALLEYLYEHLQQTFSRNQLLDAVWPLESPIDRTVDDHIYRIRKKLTPWHPLVRIETVRGVGYRLITEQPKSEHNLLLHAPTFTQEMQKISKLYLKFGRGDALLALRRHKETFGVAWDTSFEILIRILEGDVRFLVEDESIPFSDRAFHLLYLNQLLDPHENRHYVEAVLQKELLPRVWQYELENIIIISMLMDWGDYDKAKAKLDFLSAEVSRQGWDGLIPYVANLKIEHDLHIGDWENLTIDIKDAENLLQQYPYQREQGQFTILKGIALYRVLPHDALSFIELGHSLLTESHFLPHLIRGISTVRYFAKKFEWETLSGRYDNQWNQLSRRIGLAQSKEKINELLQKHLIHL</sequence>
<dbReference type="OrthoDB" id="54343at2"/>
<dbReference type="InterPro" id="IPR016032">
    <property type="entry name" value="Sig_transdc_resp-reg_C-effctor"/>
</dbReference>
<evidence type="ECO:0000313" key="4">
    <source>
        <dbReference type="EMBL" id="AFL98967.1"/>
    </source>
</evidence>
<dbReference type="Proteomes" id="UP000006053">
    <property type="component" value="Chromosome"/>
</dbReference>
<dbReference type="EMBL" id="CP003348">
    <property type="protein sequence ID" value="AFL98967.1"/>
    <property type="molecule type" value="Genomic_DNA"/>
</dbReference>
<dbReference type="STRING" id="756499.Desde_0507"/>
<dbReference type="CDD" id="cd00383">
    <property type="entry name" value="trans_reg_C"/>
    <property type="match status" value="1"/>
</dbReference>
<evidence type="ECO:0000256" key="1">
    <source>
        <dbReference type="ARBA" id="ARBA00023125"/>
    </source>
</evidence>
<protein>
    <submittedName>
        <fullName evidence="4">Response regulator with CheY-like receiver domain and winged-helix DNA-binding domain</fullName>
    </submittedName>
</protein>
<keyword evidence="5" id="KW-1185">Reference proteome</keyword>
<organism evidence="4 5">
    <name type="scientific">Desulfitobacterium dehalogenans (strain ATCC 51507 / DSM 9161 / JW/IU-DC1)</name>
    <dbReference type="NCBI Taxonomy" id="756499"/>
    <lineage>
        <taxon>Bacteria</taxon>
        <taxon>Bacillati</taxon>
        <taxon>Bacillota</taxon>
        <taxon>Clostridia</taxon>
        <taxon>Eubacteriales</taxon>
        <taxon>Desulfitobacteriaceae</taxon>
        <taxon>Desulfitobacterium</taxon>
    </lineage>
</organism>
<dbReference type="PROSITE" id="PS51755">
    <property type="entry name" value="OMPR_PHOB"/>
    <property type="match status" value="1"/>
</dbReference>
<dbReference type="InterPro" id="IPR001867">
    <property type="entry name" value="OmpR/PhoB-type_DNA-bd"/>
</dbReference>
<proteinExistence type="predicted"/>
<dbReference type="RefSeq" id="WP_014792461.1">
    <property type="nucleotide sequence ID" value="NC_018017.1"/>
</dbReference>
<evidence type="ECO:0000259" key="3">
    <source>
        <dbReference type="PROSITE" id="PS51755"/>
    </source>
</evidence>
<name>I4A4T3_DESDJ</name>
<dbReference type="SMART" id="SM00862">
    <property type="entry name" value="Trans_reg_C"/>
    <property type="match status" value="1"/>
</dbReference>
<dbReference type="eggNOG" id="COG2909">
    <property type="taxonomic scope" value="Bacteria"/>
</dbReference>
<dbReference type="Pfam" id="PF00486">
    <property type="entry name" value="Trans_reg_C"/>
    <property type="match status" value="1"/>
</dbReference>
<dbReference type="GO" id="GO:0006355">
    <property type="term" value="P:regulation of DNA-templated transcription"/>
    <property type="evidence" value="ECO:0007669"/>
    <property type="project" value="InterPro"/>
</dbReference>
<keyword evidence="1 2" id="KW-0238">DNA-binding</keyword>
<dbReference type="eggNOG" id="COG0745">
    <property type="taxonomic scope" value="Bacteria"/>
</dbReference>
<dbReference type="SUPFAM" id="SSF46894">
    <property type="entry name" value="C-terminal effector domain of the bipartite response regulators"/>
    <property type="match status" value="1"/>
</dbReference>
<dbReference type="KEGG" id="ddh:Desde_0507"/>
<gene>
    <name evidence="4" type="ordered locus">Desde_0507</name>
</gene>
<dbReference type="GO" id="GO:0000160">
    <property type="term" value="P:phosphorelay signal transduction system"/>
    <property type="evidence" value="ECO:0007669"/>
    <property type="project" value="InterPro"/>
</dbReference>
<reference evidence="5" key="1">
    <citation type="submission" date="2012-06" db="EMBL/GenBank/DDBJ databases">
        <title>Complete sequence of Desulfitobacterium dehalogenans ATCC 51507.</title>
        <authorList>
            <person name="Lucas S."/>
            <person name="Han J."/>
            <person name="Lapidus A."/>
            <person name="Cheng J.-F."/>
            <person name="Goodwin L."/>
            <person name="Pitluck S."/>
            <person name="Peters L."/>
            <person name="Ovchinnikova G."/>
            <person name="Teshima H."/>
            <person name="Detter J.C."/>
            <person name="Han C."/>
            <person name="Tapia R."/>
            <person name="Land M."/>
            <person name="Hauser L."/>
            <person name="Kyrpides N."/>
            <person name="Ivanova N."/>
            <person name="Pagani I."/>
            <person name="Kruse T."/>
            <person name="de Vos W.M."/>
            <person name="Smidt H."/>
            <person name="Woyke T."/>
        </authorList>
    </citation>
    <scope>NUCLEOTIDE SEQUENCE [LARGE SCALE GENOMIC DNA]</scope>
    <source>
        <strain evidence="5">ATCC 51507 / DSM 9161 / JW/IU-DC1</strain>
    </source>
</reference>
<reference evidence="4 5" key="2">
    <citation type="journal article" date="2015" name="J. Bacteriol.">
        <title>Genomic, proteomic, and biochemical analysis of the organohalide respiratory pathway in Desulfitobacterium dehalogenans.</title>
        <authorList>
            <person name="Kruse T."/>
            <person name="van de Pas B.A."/>
            <person name="Atteia A."/>
            <person name="Krab K."/>
            <person name="Hagen W.R."/>
            <person name="Goodwin L."/>
            <person name="Chain P."/>
            <person name="Boeren S."/>
            <person name="Maphosa F."/>
            <person name="Schraa G."/>
            <person name="de Vos W.M."/>
            <person name="van der Oost J."/>
            <person name="Smidt H."/>
            <person name="Stams A.J."/>
        </authorList>
    </citation>
    <scope>NUCLEOTIDE SEQUENCE [LARGE SCALE GENOMIC DNA]</scope>
    <source>
        <strain evidence="5">ATCC 51507 / DSM 9161 / JW/IU-DC1</strain>
    </source>
</reference>
<feature type="DNA-binding region" description="OmpR/PhoB-type" evidence="2">
    <location>
        <begin position="1"/>
        <end position="93"/>
    </location>
</feature>
<accession>I4A4T3</accession>